<dbReference type="InterPro" id="IPR000276">
    <property type="entry name" value="GPCR_Rhodpsn"/>
</dbReference>
<dbReference type="GO" id="GO:0004930">
    <property type="term" value="F:G protein-coupled receptor activity"/>
    <property type="evidence" value="ECO:0007669"/>
    <property type="project" value="InterPro"/>
</dbReference>
<dbReference type="PROSITE" id="PS50262">
    <property type="entry name" value="G_PROTEIN_RECEP_F1_2"/>
    <property type="match status" value="1"/>
</dbReference>
<feature type="compositionally biased region" description="Basic and acidic residues" evidence="5">
    <location>
        <begin position="243"/>
        <end position="266"/>
    </location>
</feature>
<evidence type="ECO:0000313" key="8">
    <source>
        <dbReference type="EMBL" id="KAK3720486.1"/>
    </source>
</evidence>
<dbReference type="Pfam" id="PF00001">
    <property type="entry name" value="7tm_1"/>
    <property type="match status" value="1"/>
</dbReference>
<dbReference type="InterPro" id="IPR017452">
    <property type="entry name" value="GPCR_Rhodpsn_7TM"/>
</dbReference>
<evidence type="ECO:0000256" key="3">
    <source>
        <dbReference type="ARBA" id="ARBA00022989"/>
    </source>
</evidence>
<accession>A0AAE0XWU7</accession>
<evidence type="ECO:0000256" key="2">
    <source>
        <dbReference type="ARBA" id="ARBA00022692"/>
    </source>
</evidence>
<gene>
    <name evidence="8" type="ORF">RRG08_058374</name>
</gene>
<dbReference type="EMBL" id="JAWDGP010007405">
    <property type="protein sequence ID" value="KAK3720486.1"/>
    <property type="molecule type" value="Genomic_DNA"/>
</dbReference>
<evidence type="ECO:0000256" key="6">
    <source>
        <dbReference type="SAM" id="Phobius"/>
    </source>
</evidence>
<keyword evidence="3 6" id="KW-1133">Transmembrane helix</keyword>
<proteinExistence type="predicted"/>
<comment type="subcellular location">
    <subcellularLocation>
        <location evidence="1">Membrane</location>
    </subcellularLocation>
</comment>
<dbReference type="SUPFAM" id="SSF81321">
    <property type="entry name" value="Family A G protein-coupled receptor-like"/>
    <property type="match status" value="1"/>
</dbReference>
<feature type="transmembrane region" description="Helical" evidence="6">
    <location>
        <begin position="127"/>
        <end position="150"/>
    </location>
</feature>
<feature type="compositionally biased region" description="Basic and acidic residues" evidence="5">
    <location>
        <begin position="224"/>
        <end position="236"/>
    </location>
</feature>
<keyword evidence="4 6" id="KW-0472">Membrane</keyword>
<keyword evidence="2 6" id="KW-0812">Transmembrane</keyword>
<evidence type="ECO:0000259" key="7">
    <source>
        <dbReference type="PROSITE" id="PS50262"/>
    </source>
</evidence>
<organism evidence="8 9">
    <name type="scientific">Elysia crispata</name>
    <name type="common">lettuce slug</name>
    <dbReference type="NCBI Taxonomy" id="231223"/>
    <lineage>
        <taxon>Eukaryota</taxon>
        <taxon>Metazoa</taxon>
        <taxon>Spiralia</taxon>
        <taxon>Lophotrochozoa</taxon>
        <taxon>Mollusca</taxon>
        <taxon>Gastropoda</taxon>
        <taxon>Heterobranchia</taxon>
        <taxon>Euthyneura</taxon>
        <taxon>Panpulmonata</taxon>
        <taxon>Sacoglossa</taxon>
        <taxon>Placobranchoidea</taxon>
        <taxon>Plakobranchidae</taxon>
        <taxon>Elysia</taxon>
    </lineage>
</organism>
<feature type="compositionally biased region" description="Basic and acidic residues" evidence="5">
    <location>
        <begin position="282"/>
        <end position="294"/>
    </location>
</feature>
<dbReference type="Gene3D" id="1.20.1070.10">
    <property type="entry name" value="Rhodopsin 7-helix transmembrane proteins"/>
    <property type="match status" value="1"/>
</dbReference>
<name>A0AAE0XWU7_9GAST</name>
<feature type="domain" description="G-protein coupled receptors family 1 profile" evidence="7">
    <location>
        <begin position="27"/>
        <end position="366"/>
    </location>
</feature>
<feature type="transmembrane region" description="Helical" evidence="6">
    <location>
        <begin position="182"/>
        <end position="206"/>
    </location>
</feature>
<dbReference type="AlphaFoldDB" id="A0AAE0XWU7"/>
<feature type="transmembrane region" description="Helical" evidence="6">
    <location>
        <begin position="303"/>
        <end position="324"/>
    </location>
</feature>
<feature type="region of interest" description="Disordered" evidence="5">
    <location>
        <begin position="212"/>
        <end position="294"/>
    </location>
</feature>
<protein>
    <recommendedName>
        <fullName evidence="7">G-protein coupled receptors family 1 profile domain-containing protein</fullName>
    </recommendedName>
</protein>
<sequence>MDKVMRYIDLYMNIIFPFILSVFTLCANIINMMVLVKQGINTCVSLCLVCLSATDFLSTVAGFCSLPPKVLMFLSIRRGFDPFAFYFFMMYMSALFYDASNILTAFLSLERCLCVCLPLRFKEIFTFWRSVAVIVCIFLLCFGLLLPHFLSSGLEMRTSGNSTFLALWLSPDRAAVDVYIDAVHFCQTTVVTTTVFVCTLLMIVSLNRSSKFQGGKKRGRKPGKSPETESIGRNKESSSIYHTQKEDDEKTLGKNMDKTNGRKKSETQANGKDTQKSGQTIKDLKSITRNSDKTTKSSRNLNVIKTVIVLCVICFLCNLMRIGLSTATHLEPRLRFGKKYGNLFQILLAVYYVFQLLNCSLNIFVYYKFNESFRRVLLYVLCCKSDKKCI</sequence>
<comment type="caution">
    <text evidence="8">The sequence shown here is derived from an EMBL/GenBank/DDBJ whole genome shotgun (WGS) entry which is preliminary data.</text>
</comment>
<evidence type="ECO:0000256" key="5">
    <source>
        <dbReference type="SAM" id="MobiDB-lite"/>
    </source>
</evidence>
<dbReference type="PANTHER" id="PTHR46641:SF2">
    <property type="entry name" value="FMRFAMIDE RECEPTOR"/>
    <property type="match status" value="1"/>
</dbReference>
<dbReference type="GO" id="GO:0016020">
    <property type="term" value="C:membrane"/>
    <property type="evidence" value="ECO:0007669"/>
    <property type="project" value="UniProtKB-SubCell"/>
</dbReference>
<feature type="transmembrane region" description="Helical" evidence="6">
    <location>
        <begin position="344"/>
        <end position="367"/>
    </location>
</feature>
<keyword evidence="9" id="KW-1185">Reference proteome</keyword>
<evidence type="ECO:0000313" key="9">
    <source>
        <dbReference type="Proteomes" id="UP001283361"/>
    </source>
</evidence>
<feature type="transmembrane region" description="Helical" evidence="6">
    <location>
        <begin position="83"/>
        <end position="107"/>
    </location>
</feature>
<reference evidence="8" key="1">
    <citation type="journal article" date="2023" name="G3 (Bethesda)">
        <title>A reference genome for the long-term kleptoplast-retaining sea slug Elysia crispata morphotype clarki.</title>
        <authorList>
            <person name="Eastman K.E."/>
            <person name="Pendleton A.L."/>
            <person name="Shaikh M.A."/>
            <person name="Suttiyut T."/>
            <person name="Ogas R."/>
            <person name="Tomko P."/>
            <person name="Gavelis G."/>
            <person name="Widhalm J.R."/>
            <person name="Wisecaver J.H."/>
        </authorList>
    </citation>
    <scope>NUCLEOTIDE SEQUENCE</scope>
    <source>
        <strain evidence="8">ECLA1</strain>
    </source>
</reference>
<feature type="transmembrane region" description="Helical" evidence="6">
    <location>
        <begin position="43"/>
        <end position="63"/>
    </location>
</feature>
<feature type="compositionally biased region" description="Basic residues" evidence="5">
    <location>
        <begin position="214"/>
        <end position="223"/>
    </location>
</feature>
<dbReference type="Proteomes" id="UP001283361">
    <property type="component" value="Unassembled WGS sequence"/>
</dbReference>
<feature type="transmembrane region" description="Helical" evidence="6">
    <location>
        <begin position="14"/>
        <end position="36"/>
    </location>
</feature>
<dbReference type="PANTHER" id="PTHR46641">
    <property type="entry name" value="FMRFAMIDE RECEPTOR-RELATED"/>
    <property type="match status" value="1"/>
</dbReference>
<feature type="compositionally biased region" description="Polar residues" evidence="5">
    <location>
        <begin position="267"/>
        <end position="280"/>
    </location>
</feature>
<dbReference type="InterPro" id="IPR052954">
    <property type="entry name" value="GPCR-Ligand_Int"/>
</dbReference>
<evidence type="ECO:0000256" key="1">
    <source>
        <dbReference type="ARBA" id="ARBA00004370"/>
    </source>
</evidence>
<evidence type="ECO:0000256" key="4">
    <source>
        <dbReference type="ARBA" id="ARBA00023136"/>
    </source>
</evidence>